<feature type="transmembrane region" description="Helical" evidence="1">
    <location>
        <begin position="20"/>
        <end position="44"/>
    </location>
</feature>
<protein>
    <recommendedName>
        <fullName evidence="6">DUF1232 domain-containing protein</fullName>
    </recommendedName>
</protein>
<dbReference type="RefSeq" id="WP_024093619.1">
    <property type="nucleotide sequence ID" value="NZ_CP019651.1"/>
</dbReference>
<dbReference type="AlphaFoldDB" id="A0A2L1UB69"/>
<accession>A0A2L1UB69</accession>
<evidence type="ECO:0000313" key="5">
    <source>
        <dbReference type="Proteomes" id="UP000464330"/>
    </source>
</evidence>
<evidence type="ECO:0000313" key="3">
    <source>
        <dbReference type="EMBL" id="QHZ50384.1"/>
    </source>
</evidence>
<evidence type="ECO:0000313" key="4">
    <source>
        <dbReference type="Proteomes" id="UP000239833"/>
    </source>
</evidence>
<dbReference type="Proteomes" id="UP000464330">
    <property type="component" value="Chromosome"/>
</dbReference>
<gene>
    <name evidence="2" type="ORF">ERICIII_01201</name>
    <name evidence="3" type="ORF">ERICV_01213</name>
</gene>
<reference evidence="4" key="1">
    <citation type="submission" date="2017-02" db="EMBL/GenBank/DDBJ databases">
        <title>Delineation of Paenibacillus larvae strains originating from foulbrood outbreaks.</title>
        <authorList>
            <person name="Beims H."/>
            <person name="Bunk B."/>
            <person name="Sproeer C."/>
            <person name="Mohr K.I."/>
            <person name="Pradella S."/>
            <person name="Guenther G."/>
            <person name="Rohde M."/>
            <person name="von der Ohe W."/>
            <person name="Steinert M."/>
        </authorList>
    </citation>
    <scope>NUCLEOTIDE SEQUENCE [LARGE SCALE GENOMIC DNA]</scope>
    <source>
        <strain evidence="4">Eric_III</strain>
    </source>
</reference>
<evidence type="ECO:0008006" key="6">
    <source>
        <dbReference type="Google" id="ProtNLM"/>
    </source>
</evidence>
<dbReference type="GeneID" id="64217999"/>
<keyword evidence="1" id="KW-0472">Membrane</keyword>
<dbReference type="EMBL" id="CP019655">
    <property type="protein sequence ID" value="AVF25403.1"/>
    <property type="molecule type" value="Genomic_DNA"/>
</dbReference>
<dbReference type="EMBL" id="CP019717">
    <property type="protein sequence ID" value="QHZ50384.1"/>
    <property type="molecule type" value="Genomic_DNA"/>
</dbReference>
<evidence type="ECO:0000256" key="1">
    <source>
        <dbReference type="SAM" id="Phobius"/>
    </source>
</evidence>
<proteinExistence type="predicted"/>
<evidence type="ECO:0000313" key="2">
    <source>
        <dbReference type="EMBL" id="AVF25403.1"/>
    </source>
</evidence>
<accession>A0A8B6WUK6</accession>
<accession>A0A6C0QNW6</accession>
<reference evidence="2 5" key="2">
    <citation type="journal article" date="2020" name="Int. J. Med. Microbiol.">
        <title>Discovery of Paenibacillus larvae ERIC V: Phenotypic and genomic comparison to genotypes ERIC I-IV reveal different inventories of virulence factors which correlate with epidemiological prevalences of American Foulbrood.</title>
        <authorList>
            <person name="Beims H."/>
            <person name="Bunk B."/>
            <person name="Erler S."/>
            <person name="Mohr K.I."/>
            <person name="Sproer C."/>
            <person name="Pradella S."/>
            <person name="Gunther G."/>
            <person name="Rohde M."/>
            <person name="von der Ohe W."/>
            <person name="Steinert M."/>
        </authorList>
    </citation>
    <scope>NUCLEOTIDE SEQUENCE</scope>
    <source>
        <strain evidence="2">Eric_III</strain>
        <strain evidence="3">Eric_V</strain>
    </source>
</reference>
<name>A0A2L1UB69_9BACL</name>
<keyword evidence="1" id="KW-1133">Transmembrane helix</keyword>
<keyword evidence="1" id="KW-0812">Transmembrane</keyword>
<sequence length="93" mass="11096">MRKLWSLRHWKHVFVRVYRLLTSPAVSTFDKLLFLIPVLMYWVLPDFLPFMPIDDIAVTMVAANFFSGYMEHKYPASVEIKEKKRGRSSRDYP</sequence>
<organism evidence="2 4">
    <name type="scientific">Paenibacillus larvae subsp. larvae</name>
    <dbReference type="NCBI Taxonomy" id="147375"/>
    <lineage>
        <taxon>Bacteria</taxon>
        <taxon>Bacillati</taxon>
        <taxon>Bacillota</taxon>
        <taxon>Bacilli</taxon>
        <taxon>Bacillales</taxon>
        <taxon>Paenibacillaceae</taxon>
        <taxon>Paenibacillus</taxon>
    </lineage>
</organism>
<dbReference type="Proteomes" id="UP000239833">
    <property type="component" value="Chromosome"/>
</dbReference>